<evidence type="ECO:0000256" key="2">
    <source>
        <dbReference type="ARBA" id="ARBA00023125"/>
    </source>
</evidence>
<dbReference type="PANTHER" id="PTHR46796:SF13">
    <property type="entry name" value="HTH-TYPE TRANSCRIPTIONAL ACTIVATOR RHAS"/>
    <property type="match status" value="1"/>
</dbReference>
<dbReference type="InterPro" id="IPR018060">
    <property type="entry name" value="HTH_AraC"/>
</dbReference>
<dbReference type="InterPro" id="IPR014710">
    <property type="entry name" value="RmlC-like_jellyroll"/>
</dbReference>
<dbReference type="EMBL" id="CP130319">
    <property type="protein sequence ID" value="WNR43405.1"/>
    <property type="molecule type" value="Genomic_DNA"/>
</dbReference>
<keyword evidence="2" id="KW-0238">DNA-binding</keyword>
<dbReference type="PROSITE" id="PS00041">
    <property type="entry name" value="HTH_ARAC_FAMILY_1"/>
    <property type="match status" value="1"/>
</dbReference>
<dbReference type="AlphaFoldDB" id="A0AA96LRD9"/>
<dbReference type="Gene3D" id="2.60.120.10">
    <property type="entry name" value="Jelly Rolls"/>
    <property type="match status" value="1"/>
</dbReference>
<feature type="domain" description="HTH araC/xylS-type" evidence="4">
    <location>
        <begin position="212"/>
        <end position="310"/>
    </location>
</feature>
<dbReference type="GO" id="GO:0003700">
    <property type="term" value="F:DNA-binding transcription factor activity"/>
    <property type="evidence" value="ECO:0007669"/>
    <property type="project" value="InterPro"/>
</dbReference>
<evidence type="ECO:0000313" key="5">
    <source>
        <dbReference type="EMBL" id="WNR43405.1"/>
    </source>
</evidence>
<sequence>MSQPFYFEPMLENPMALDRLDISFRWGAYGLRVLRCHLTSFPAGAVIDYHQHSEYEIHYIPYGKGRVILDGITHPLHEGLLYVTAPGVIHRQEADEQEAMGELCLHVDIVKLAQESSTTPMTCSWGEQAEIAEAEACLGQLDGLPHIPAVDRHDAMKCFLVAYEAWRNNQLGQYTTIKQSIVQMLLRTVSAYRPDQQGVHLPARDMKSYRYQLAIQFIADNFRRPLTLEGVAERIQISSRQLQRIFKEQANVSFSDYLEQVRLKFVCSELKQTTLTLEKIAERSGFTSSNYLHYVFKKAHGTTPNAYREGRVLQHQ</sequence>
<dbReference type="Proteomes" id="UP001304650">
    <property type="component" value="Chromosome"/>
</dbReference>
<dbReference type="InterPro" id="IPR009057">
    <property type="entry name" value="Homeodomain-like_sf"/>
</dbReference>
<organism evidence="5 6">
    <name type="scientific">Paenibacillus roseopurpureus</name>
    <dbReference type="NCBI Taxonomy" id="2918901"/>
    <lineage>
        <taxon>Bacteria</taxon>
        <taxon>Bacillati</taxon>
        <taxon>Bacillota</taxon>
        <taxon>Bacilli</taxon>
        <taxon>Bacillales</taxon>
        <taxon>Paenibacillaceae</taxon>
        <taxon>Paenibacillus</taxon>
    </lineage>
</organism>
<gene>
    <name evidence="5" type="ORF">MJB10_20165</name>
</gene>
<proteinExistence type="predicted"/>
<dbReference type="InterPro" id="IPR050204">
    <property type="entry name" value="AraC_XylS_family_regulators"/>
</dbReference>
<keyword evidence="6" id="KW-1185">Reference proteome</keyword>
<protein>
    <submittedName>
        <fullName evidence="5">Helix-turn-helix domain-containing protein</fullName>
    </submittedName>
</protein>
<dbReference type="Pfam" id="PF02311">
    <property type="entry name" value="AraC_binding"/>
    <property type="match status" value="1"/>
</dbReference>
<dbReference type="KEGG" id="proo:MJB10_20165"/>
<dbReference type="InterPro" id="IPR011051">
    <property type="entry name" value="RmlC_Cupin_sf"/>
</dbReference>
<evidence type="ECO:0000256" key="3">
    <source>
        <dbReference type="ARBA" id="ARBA00023163"/>
    </source>
</evidence>
<accession>A0AA96LRD9</accession>
<reference evidence="5" key="1">
    <citation type="submission" date="2022-02" db="EMBL/GenBank/DDBJ databases">
        <title>Paenibacillus sp. MBLB1832 Whole Genome Shotgun Sequencing.</title>
        <authorList>
            <person name="Hwang C.Y."/>
            <person name="Cho E.-S."/>
            <person name="Seo M.-J."/>
        </authorList>
    </citation>
    <scope>NUCLEOTIDE SEQUENCE</scope>
    <source>
        <strain evidence="5">MBLB1832</strain>
    </source>
</reference>
<keyword evidence="1" id="KW-0805">Transcription regulation</keyword>
<evidence type="ECO:0000313" key="6">
    <source>
        <dbReference type="Proteomes" id="UP001304650"/>
    </source>
</evidence>
<dbReference type="SUPFAM" id="SSF46689">
    <property type="entry name" value="Homeodomain-like"/>
    <property type="match status" value="2"/>
</dbReference>
<name>A0AA96LRD9_9BACL</name>
<dbReference type="Gene3D" id="1.10.10.60">
    <property type="entry name" value="Homeodomain-like"/>
    <property type="match status" value="2"/>
</dbReference>
<dbReference type="SMART" id="SM00342">
    <property type="entry name" value="HTH_ARAC"/>
    <property type="match status" value="1"/>
</dbReference>
<evidence type="ECO:0000259" key="4">
    <source>
        <dbReference type="PROSITE" id="PS01124"/>
    </source>
</evidence>
<dbReference type="Pfam" id="PF12833">
    <property type="entry name" value="HTH_18"/>
    <property type="match status" value="1"/>
</dbReference>
<dbReference type="SUPFAM" id="SSF51182">
    <property type="entry name" value="RmlC-like cupins"/>
    <property type="match status" value="1"/>
</dbReference>
<dbReference type="RefSeq" id="WP_314797623.1">
    <property type="nucleotide sequence ID" value="NZ_CP130319.1"/>
</dbReference>
<dbReference type="PANTHER" id="PTHR46796">
    <property type="entry name" value="HTH-TYPE TRANSCRIPTIONAL ACTIVATOR RHAS-RELATED"/>
    <property type="match status" value="1"/>
</dbReference>
<dbReference type="GO" id="GO:0043565">
    <property type="term" value="F:sequence-specific DNA binding"/>
    <property type="evidence" value="ECO:0007669"/>
    <property type="project" value="InterPro"/>
</dbReference>
<keyword evidence="3" id="KW-0804">Transcription</keyword>
<dbReference type="InterPro" id="IPR018062">
    <property type="entry name" value="HTH_AraC-typ_CS"/>
</dbReference>
<evidence type="ECO:0000256" key="1">
    <source>
        <dbReference type="ARBA" id="ARBA00023015"/>
    </source>
</evidence>
<dbReference type="PROSITE" id="PS01124">
    <property type="entry name" value="HTH_ARAC_FAMILY_2"/>
    <property type="match status" value="1"/>
</dbReference>
<dbReference type="InterPro" id="IPR003313">
    <property type="entry name" value="AraC-bd"/>
</dbReference>